<evidence type="ECO:0000256" key="1">
    <source>
        <dbReference type="ARBA" id="ARBA00005593"/>
    </source>
</evidence>
<dbReference type="PANTHER" id="PTHR11787:SF4">
    <property type="entry name" value="CHM, RAB ESCORT PROTEIN 1"/>
    <property type="match status" value="1"/>
</dbReference>
<dbReference type="Gene3D" id="1.10.405.10">
    <property type="entry name" value="Guanine Nucleotide Dissociation Inhibitor, domain 1"/>
    <property type="match status" value="1"/>
</dbReference>
<dbReference type="VEuPathDB" id="FungiDB:ASPZODRAFT_124350"/>
<dbReference type="SUPFAM" id="SSF51905">
    <property type="entry name" value="FAD/NAD(P)-binding domain"/>
    <property type="match status" value="1"/>
</dbReference>
<evidence type="ECO:0000256" key="2">
    <source>
        <dbReference type="PIRNR" id="PIRNR037514"/>
    </source>
</evidence>
<dbReference type="PRINTS" id="PR00891">
    <property type="entry name" value="RABGDIREP"/>
</dbReference>
<dbReference type="OrthoDB" id="1923006at2759"/>
<dbReference type="GeneID" id="34607857"/>
<gene>
    <name evidence="3" type="ORF">ASPZODRAFT_124350</name>
</gene>
<sequence>MESLTETLWDVTISGTGLAQSLLALALSRSGKKVLHVDKNKYYGGSEAAFSLQEAQEWVDLVNAESSQMPFEDAQVYIPSDSTETGVGSLSPSRAYTLALSPQLIYSRSQLLPTLVSSKVYRQLEFQAVGSWWVHAHAGGSRDTDADALRGLYRVPSSREDVFADEMITTKSKRTLMRFLRHIGKAQQEDQGPSDAEEEDLSMSFPEYLTSRFQVPEELHEPLLSLSLSQDAPQQTPASFAIPRVKRHLASIGVFGAGFGSLLAKWGGGSEISQVGCRALAVGGGVYVLNTGVQAISKVADLAHLAVELSNGETVTSRHVVGSHWDLPSPSTPDCQKVARSITIVASPLDHLFPVTAEGSPIPSGAVVVFPGSALGQEGDPPVYLLAHSSETGECPLGQSVIYGSVAIPGPRGHTLLESAVEKLVHPARILWSLRYTQLGRASAVDDAAQAVQSSGFAENVFCFPPPSLDLAFDDGLIDLVRAVWRGVMGDEARDEEFLNFDDREEQLVDA</sequence>
<name>A0A1L9S7N2_9EURO</name>
<dbReference type="PIRSF" id="PIRSF037514">
    <property type="entry name" value="Rab_ger_ger_transf_A_fun"/>
    <property type="match status" value="1"/>
</dbReference>
<dbReference type="AlphaFoldDB" id="A0A1L9S7N2"/>
<keyword evidence="4" id="KW-1185">Reference proteome</keyword>
<evidence type="ECO:0000313" key="3">
    <source>
        <dbReference type="EMBL" id="OJJ43134.1"/>
    </source>
</evidence>
<dbReference type="RefSeq" id="XP_022577644.1">
    <property type="nucleotide sequence ID" value="XM_022721392.1"/>
</dbReference>
<comment type="similarity">
    <text evidence="1 2">Belongs to the Rab GDI family.</text>
</comment>
<dbReference type="Pfam" id="PF00996">
    <property type="entry name" value="GDI"/>
    <property type="match status" value="1"/>
</dbReference>
<dbReference type="GO" id="GO:0005829">
    <property type="term" value="C:cytosol"/>
    <property type="evidence" value="ECO:0007669"/>
    <property type="project" value="TreeGrafter"/>
</dbReference>
<dbReference type="InterPro" id="IPR036188">
    <property type="entry name" value="FAD/NAD-bd_sf"/>
</dbReference>
<dbReference type="GO" id="GO:0005968">
    <property type="term" value="C:Rab-protein geranylgeranyltransferase complex"/>
    <property type="evidence" value="ECO:0007669"/>
    <property type="project" value="TreeGrafter"/>
</dbReference>
<accession>A0A1L9S7N2</accession>
<dbReference type="GO" id="GO:0005092">
    <property type="term" value="F:GDP-dissociation inhibitor activity"/>
    <property type="evidence" value="ECO:0007669"/>
    <property type="project" value="UniProtKB-UniRule"/>
</dbReference>
<dbReference type="PANTHER" id="PTHR11787">
    <property type="entry name" value="RAB GDP-DISSOCIATION INHIBITOR"/>
    <property type="match status" value="1"/>
</dbReference>
<reference evidence="4" key="1">
    <citation type="journal article" date="2017" name="Genome Biol.">
        <title>Comparative genomics reveals high biological diversity and specific adaptations in the industrially and medically important fungal genus Aspergillus.</title>
        <authorList>
            <person name="de Vries R.P."/>
            <person name="Riley R."/>
            <person name="Wiebenga A."/>
            <person name="Aguilar-Osorio G."/>
            <person name="Amillis S."/>
            <person name="Uchima C.A."/>
            <person name="Anderluh G."/>
            <person name="Asadollahi M."/>
            <person name="Askin M."/>
            <person name="Barry K."/>
            <person name="Battaglia E."/>
            <person name="Bayram O."/>
            <person name="Benocci T."/>
            <person name="Braus-Stromeyer S.A."/>
            <person name="Caldana C."/>
            <person name="Canovas D."/>
            <person name="Cerqueira G.C."/>
            <person name="Chen F."/>
            <person name="Chen W."/>
            <person name="Choi C."/>
            <person name="Clum A."/>
            <person name="Dos Santos R.A."/>
            <person name="Damasio A.R."/>
            <person name="Diallinas G."/>
            <person name="Emri T."/>
            <person name="Fekete E."/>
            <person name="Flipphi M."/>
            <person name="Freyberg S."/>
            <person name="Gallo A."/>
            <person name="Gournas C."/>
            <person name="Habgood R."/>
            <person name="Hainaut M."/>
            <person name="Harispe M.L."/>
            <person name="Henrissat B."/>
            <person name="Hilden K.S."/>
            <person name="Hope R."/>
            <person name="Hossain A."/>
            <person name="Karabika E."/>
            <person name="Karaffa L."/>
            <person name="Karanyi Z."/>
            <person name="Krasevec N."/>
            <person name="Kuo A."/>
            <person name="Kusch H."/>
            <person name="LaButti K."/>
            <person name="Lagendijk E.L."/>
            <person name="Lapidus A."/>
            <person name="Levasseur A."/>
            <person name="Lindquist E."/>
            <person name="Lipzen A."/>
            <person name="Logrieco A.F."/>
            <person name="MacCabe A."/>
            <person name="Maekelae M.R."/>
            <person name="Malavazi I."/>
            <person name="Melin P."/>
            <person name="Meyer V."/>
            <person name="Mielnichuk N."/>
            <person name="Miskei M."/>
            <person name="Molnar A.P."/>
            <person name="Mule G."/>
            <person name="Ngan C.Y."/>
            <person name="Orejas M."/>
            <person name="Orosz E."/>
            <person name="Ouedraogo J.P."/>
            <person name="Overkamp K.M."/>
            <person name="Park H.-S."/>
            <person name="Perrone G."/>
            <person name="Piumi F."/>
            <person name="Punt P.J."/>
            <person name="Ram A.F."/>
            <person name="Ramon A."/>
            <person name="Rauscher S."/>
            <person name="Record E."/>
            <person name="Riano-Pachon D.M."/>
            <person name="Robert V."/>
            <person name="Roehrig J."/>
            <person name="Ruller R."/>
            <person name="Salamov A."/>
            <person name="Salih N.S."/>
            <person name="Samson R.A."/>
            <person name="Sandor E."/>
            <person name="Sanguinetti M."/>
            <person name="Schuetze T."/>
            <person name="Sepcic K."/>
            <person name="Shelest E."/>
            <person name="Sherlock G."/>
            <person name="Sophianopoulou V."/>
            <person name="Squina F.M."/>
            <person name="Sun H."/>
            <person name="Susca A."/>
            <person name="Todd R.B."/>
            <person name="Tsang A."/>
            <person name="Unkles S.E."/>
            <person name="van de Wiele N."/>
            <person name="van Rossen-Uffink D."/>
            <person name="Oliveira J.V."/>
            <person name="Vesth T.C."/>
            <person name="Visser J."/>
            <person name="Yu J.-H."/>
            <person name="Zhou M."/>
            <person name="Andersen M.R."/>
            <person name="Archer D.B."/>
            <person name="Baker S.E."/>
            <person name="Benoit I."/>
            <person name="Brakhage A.A."/>
            <person name="Braus G.H."/>
            <person name="Fischer R."/>
            <person name="Frisvad J.C."/>
            <person name="Goldman G.H."/>
            <person name="Houbraken J."/>
            <person name="Oakley B."/>
            <person name="Pocsi I."/>
            <person name="Scazzocchio C."/>
            <person name="Seiboth B."/>
            <person name="vanKuyk P.A."/>
            <person name="Wortman J."/>
            <person name="Dyer P.S."/>
            <person name="Grigoriev I.V."/>
        </authorList>
    </citation>
    <scope>NUCLEOTIDE SEQUENCE [LARGE SCALE GENOMIC DNA]</scope>
    <source>
        <strain evidence="4">CBS 506.65</strain>
    </source>
</reference>
<dbReference type="Proteomes" id="UP000184188">
    <property type="component" value="Unassembled WGS sequence"/>
</dbReference>
<dbReference type="InterPro" id="IPR018203">
    <property type="entry name" value="GDP_dissociation_inhibitor"/>
</dbReference>
<protein>
    <recommendedName>
        <fullName evidence="2">Rab proteins geranylgeranyltransferase</fullName>
    </recommendedName>
</protein>
<dbReference type="Gene3D" id="3.30.519.10">
    <property type="entry name" value="Guanine Nucleotide Dissociation Inhibitor, domain 2"/>
    <property type="match status" value="1"/>
</dbReference>
<dbReference type="InterPro" id="IPR017230">
    <property type="entry name" value="Mrs6"/>
</dbReference>
<dbReference type="Gene3D" id="3.50.50.60">
    <property type="entry name" value="FAD/NAD(P)-binding domain"/>
    <property type="match status" value="1"/>
</dbReference>
<dbReference type="SUPFAM" id="SSF54373">
    <property type="entry name" value="FAD-linked reductases, C-terminal domain"/>
    <property type="match status" value="1"/>
</dbReference>
<organism evidence="3 4">
    <name type="scientific">Penicilliopsis zonata CBS 506.65</name>
    <dbReference type="NCBI Taxonomy" id="1073090"/>
    <lineage>
        <taxon>Eukaryota</taxon>
        <taxon>Fungi</taxon>
        <taxon>Dikarya</taxon>
        <taxon>Ascomycota</taxon>
        <taxon>Pezizomycotina</taxon>
        <taxon>Eurotiomycetes</taxon>
        <taxon>Eurotiomycetidae</taxon>
        <taxon>Eurotiales</taxon>
        <taxon>Aspergillaceae</taxon>
        <taxon>Penicilliopsis</taxon>
    </lineage>
</organism>
<dbReference type="STRING" id="1073090.A0A1L9S7N2"/>
<proteinExistence type="inferred from homology"/>
<dbReference type="EMBL" id="KV878354">
    <property type="protein sequence ID" value="OJJ43134.1"/>
    <property type="molecule type" value="Genomic_DNA"/>
</dbReference>
<dbReference type="GO" id="GO:0007264">
    <property type="term" value="P:small GTPase-mediated signal transduction"/>
    <property type="evidence" value="ECO:0007669"/>
    <property type="project" value="UniProtKB-UniRule"/>
</dbReference>
<dbReference type="GO" id="GO:0005634">
    <property type="term" value="C:nucleus"/>
    <property type="evidence" value="ECO:0007669"/>
    <property type="project" value="TreeGrafter"/>
</dbReference>
<evidence type="ECO:0000313" key="4">
    <source>
        <dbReference type="Proteomes" id="UP000184188"/>
    </source>
</evidence>
<dbReference type="GO" id="GO:0016192">
    <property type="term" value="P:vesicle-mediated transport"/>
    <property type="evidence" value="ECO:0007669"/>
    <property type="project" value="TreeGrafter"/>
</dbReference>